<dbReference type="EMBL" id="UHED01000001">
    <property type="protein sequence ID" value="SUM81813.1"/>
    <property type="molecule type" value="Genomic_DNA"/>
</dbReference>
<proteinExistence type="predicted"/>
<keyword evidence="1" id="KW-1133">Transmembrane helix</keyword>
<dbReference type="OMA" id="ICISFFY"/>
<feature type="transmembrane region" description="Helical" evidence="1">
    <location>
        <begin position="81"/>
        <end position="114"/>
    </location>
</feature>
<evidence type="ECO:0000256" key="1">
    <source>
        <dbReference type="SAM" id="Phobius"/>
    </source>
</evidence>
<sequence length="116" mass="12096">MNQNQTVRQTNRVAEMILGILGSIFGILGGLFAIMLDGIGAEFGATESGSITGLGIAVILTCIITLVLSCIINKKRVLIGVLLLVGGILNIVFISFFGILSGILILVAGILALIRK</sequence>
<feature type="transmembrane region" description="Helical" evidence="1">
    <location>
        <begin position="48"/>
        <end position="69"/>
    </location>
</feature>
<keyword evidence="1" id="KW-0472">Membrane</keyword>
<evidence type="ECO:0000313" key="3">
    <source>
        <dbReference type="Proteomes" id="UP000254707"/>
    </source>
</evidence>
<name>A0A380HHL6_STASA</name>
<dbReference type="GeneID" id="3615025"/>
<gene>
    <name evidence="2" type="ORF">NCTC7688_00307</name>
</gene>
<dbReference type="RefSeq" id="WP_011302165.1">
    <property type="nucleotide sequence ID" value="NZ_CAXOKG010000002.1"/>
</dbReference>
<feature type="transmembrane region" description="Helical" evidence="1">
    <location>
        <begin position="12"/>
        <end position="36"/>
    </location>
</feature>
<keyword evidence="1" id="KW-0812">Transmembrane</keyword>
<dbReference type="Proteomes" id="UP000254707">
    <property type="component" value="Unassembled WGS sequence"/>
</dbReference>
<evidence type="ECO:0000313" key="2">
    <source>
        <dbReference type="EMBL" id="SUM81813.1"/>
    </source>
</evidence>
<organism evidence="2 3">
    <name type="scientific">Staphylococcus saprophyticus</name>
    <dbReference type="NCBI Taxonomy" id="29385"/>
    <lineage>
        <taxon>Bacteria</taxon>
        <taxon>Bacillati</taxon>
        <taxon>Bacillota</taxon>
        <taxon>Bacilli</taxon>
        <taxon>Bacillales</taxon>
        <taxon>Staphylococcaceae</taxon>
        <taxon>Staphylococcus</taxon>
    </lineage>
</organism>
<reference evidence="2 3" key="1">
    <citation type="submission" date="2018-06" db="EMBL/GenBank/DDBJ databases">
        <authorList>
            <consortium name="Pathogen Informatics"/>
            <person name="Doyle S."/>
        </authorList>
    </citation>
    <scope>NUCLEOTIDE SEQUENCE [LARGE SCALE GENOMIC DNA]</scope>
    <source>
        <strain evidence="2 3">NCTC7688</strain>
    </source>
</reference>
<accession>A0A380HHL6</accession>
<evidence type="ECO:0008006" key="4">
    <source>
        <dbReference type="Google" id="ProtNLM"/>
    </source>
</evidence>
<dbReference type="AlphaFoldDB" id="A0A380HHL6"/>
<protein>
    <recommendedName>
        <fullName evidence="4">DUF4064 domain-containing protein</fullName>
    </recommendedName>
</protein>